<gene>
    <name evidence="1" type="ORF">CIT26_03360</name>
</gene>
<dbReference type="EMBL" id="NPKJ01000015">
    <property type="protein sequence ID" value="PAQ11715.1"/>
    <property type="molecule type" value="Genomic_DNA"/>
</dbReference>
<dbReference type="Proteomes" id="UP000216442">
    <property type="component" value="Unassembled WGS sequence"/>
</dbReference>
<accession>A0A271LWX8</accession>
<reference evidence="1 2" key="1">
    <citation type="submission" date="2017-08" db="EMBL/GenBank/DDBJ databases">
        <title>Mesorhizobium wenxinae sp. nov., a novel rhizobial species isolated from root nodules of chickpea (Cicer arietinum L.).</title>
        <authorList>
            <person name="Zhang J."/>
        </authorList>
    </citation>
    <scope>NUCLEOTIDE SEQUENCE [LARGE SCALE GENOMIC DNA]</scope>
    <source>
        <strain evidence="1 2">SDW018</strain>
    </source>
</reference>
<evidence type="ECO:0000313" key="2">
    <source>
        <dbReference type="Proteomes" id="UP000216442"/>
    </source>
</evidence>
<comment type="caution">
    <text evidence="1">The sequence shown here is derived from an EMBL/GenBank/DDBJ whole genome shotgun (WGS) entry which is preliminary data.</text>
</comment>
<protein>
    <submittedName>
        <fullName evidence="1">Uncharacterized protein</fullName>
    </submittedName>
</protein>
<name>A0A271LWX8_9HYPH</name>
<organism evidence="1 2">
    <name type="scientific">Mesorhizobium temperatum</name>
    <dbReference type="NCBI Taxonomy" id="241416"/>
    <lineage>
        <taxon>Bacteria</taxon>
        <taxon>Pseudomonadati</taxon>
        <taxon>Pseudomonadota</taxon>
        <taxon>Alphaproteobacteria</taxon>
        <taxon>Hyphomicrobiales</taxon>
        <taxon>Phyllobacteriaceae</taxon>
        <taxon>Mesorhizobium</taxon>
    </lineage>
</organism>
<sequence length="59" mass="6736">MDNLKGHNIFEGITLGYKNEIDLQFFPTTKPVLRSAKYEILDQNHELVGAFMAPTWGPQ</sequence>
<proteinExistence type="predicted"/>
<dbReference type="AlphaFoldDB" id="A0A271LWX8"/>
<keyword evidence="2" id="KW-1185">Reference proteome</keyword>
<evidence type="ECO:0000313" key="1">
    <source>
        <dbReference type="EMBL" id="PAQ11715.1"/>
    </source>
</evidence>